<comment type="catalytic activity">
    <reaction evidence="8">
        <text>6-carboxyhexanoyl-[ACP] + L-alanine + H(+) = (8S)-8-amino-7-oxononanoate + holo-[ACP] + CO2</text>
        <dbReference type="Rhea" id="RHEA:42288"/>
        <dbReference type="Rhea" id="RHEA-COMP:9685"/>
        <dbReference type="Rhea" id="RHEA-COMP:9955"/>
        <dbReference type="ChEBI" id="CHEBI:15378"/>
        <dbReference type="ChEBI" id="CHEBI:16526"/>
        <dbReference type="ChEBI" id="CHEBI:57972"/>
        <dbReference type="ChEBI" id="CHEBI:64479"/>
        <dbReference type="ChEBI" id="CHEBI:78846"/>
        <dbReference type="ChEBI" id="CHEBI:149468"/>
        <dbReference type="EC" id="2.3.1.47"/>
    </reaction>
</comment>
<evidence type="ECO:0000256" key="4">
    <source>
        <dbReference type="ARBA" id="ARBA00013187"/>
    </source>
</evidence>
<keyword evidence="12" id="KW-1185">Reference proteome</keyword>
<evidence type="ECO:0000313" key="11">
    <source>
        <dbReference type="EMBL" id="RZT85690.1"/>
    </source>
</evidence>
<dbReference type="Gene3D" id="3.90.1150.10">
    <property type="entry name" value="Aspartate Aminotransferase, domain 1"/>
    <property type="match status" value="1"/>
</dbReference>
<evidence type="ECO:0000313" key="12">
    <source>
        <dbReference type="Proteomes" id="UP000291591"/>
    </source>
</evidence>
<dbReference type="Pfam" id="PF00155">
    <property type="entry name" value="Aminotran_1_2"/>
    <property type="match status" value="1"/>
</dbReference>
<evidence type="ECO:0000259" key="10">
    <source>
        <dbReference type="Pfam" id="PF00155"/>
    </source>
</evidence>
<dbReference type="GO" id="GO:0008710">
    <property type="term" value="F:8-amino-7-oxononanoate synthase activity"/>
    <property type="evidence" value="ECO:0007669"/>
    <property type="project" value="UniProtKB-EC"/>
</dbReference>
<evidence type="ECO:0000256" key="9">
    <source>
        <dbReference type="RuleBase" id="RU003693"/>
    </source>
</evidence>
<dbReference type="SUPFAM" id="SSF53383">
    <property type="entry name" value="PLP-dependent transferases"/>
    <property type="match status" value="1"/>
</dbReference>
<keyword evidence="6 9" id="KW-0663">Pyridoxal phosphate</keyword>
<comment type="similarity">
    <text evidence="2 9">Belongs to the class-II pyridoxal-phosphate-dependent aminotransferase family.</text>
</comment>
<comment type="subunit">
    <text evidence="3">Homodimer.</text>
</comment>
<dbReference type="GO" id="GO:0016874">
    <property type="term" value="F:ligase activity"/>
    <property type="evidence" value="ECO:0007669"/>
    <property type="project" value="UniProtKB-KW"/>
</dbReference>
<dbReference type="PROSITE" id="PS00599">
    <property type="entry name" value="AA_TRANSFER_CLASS_2"/>
    <property type="match status" value="1"/>
</dbReference>
<feature type="domain" description="Aminotransferase class I/classII large" evidence="10">
    <location>
        <begin position="18"/>
        <end position="359"/>
    </location>
</feature>
<reference evidence="11 12" key="1">
    <citation type="submission" date="2019-02" db="EMBL/GenBank/DDBJ databases">
        <title>Sequencing the genomes of 1000 actinobacteria strains.</title>
        <authorList>
            <person name="Klenk H.-P."/>
        </authorList>
    </citation>
    <scope>NUCLEOTIDE SEQUENCE [LARGE SCALE GENOMIC DNA]</scope>
    <source>
        <strain evidence="11 12">DSM 45779</strain>
    </source>
</reference>
<protein>
    <recommendedName>
        <fullName evidence="4">8-amino-7-oxononanoate synthase</fullName>
        <ecNumber evidence="4">2.3.1.47</ecNumber>
    </recommendedName>
</protein>
<dbReference type="InterPro" id="IPR015424">
    <property type="entry name" value="PyrdxlP-dep_Trfase"/>
</dbReference>
<dbReference type="GO" id="GO:0005829">
    <property type="term" value="C:cytosol"/>
    <property type="evidence" value="ECO:0007669"/>
    <property type="project" value="TreeGrafter"/>
</dbReference>
<dbReference type="AlphaFoldDB" id="A0A4V2FQT9"/>
<dbReference type="EC" id="2.3.1.47" evidence="4"/>
<keyword evidence="7" id="KW-0012">Acyltransferase</keyword>
<keyword evidence="5" id="KW-0808">Transferase</keyword>
<dbReference type="Gene3D" id="3.40.640.10">
    <property type="entry name" value="Type I PLP-dependent aspartate aminotransferase-like (Major domain)"/>
    <property type="match status" value="1"/>
</dbReference>
<dbReference type="InterPro" id="IPR015422">
    <property type="entry name" value="PyrdxlP-dep_Trfase_small"/>
</dbReference>
<gene>
    <name evidence="11" type="ORF">EV383_2569</name>
</gene>
<organism evidence="11 12">
    <name type="scientific">Pseudonocardia sediminis</name>
    <dbReference type="NCBI Taxonomy" id="1397368"/>
    <lineage>
        <taxon>Bacteria</taxon>
        <taxon>Bacillati</taxon>
        <taxon>Actinomycetota</taxon>
        <taxon>Actinomycetes</taxon>
        <taxon>Pseudonocardiales</taxon>
        <taxon>Pseudonocardiaceae</taxon>
        <taxon>Pseudonocardia</taxon>
    </lineage>
</organism>
<dbReference type="RefSeq" id="WP_242623057.1">
    <property type="nucleotide sequence ID" value="NZ_SHKL01000001.1"/>
</dbReference>
<dbReference type="InterPro" id="IPR015421">
    <property type="entry name" value="PyrdxlP-dep_Trfase_major"/>
</dbReference>
<evidence type="ECO:0000256" key="1">
    <source>
        <dbReference type="ARBA" id="ARBA00001933"/>
    </source>
</evidence>
<dbReference type="GO" id="GO:0030170">
    <property type="term" value="F:pyridoxal phosphate binding"/>
    <property type="evidence" value="ECO:0007669"/>
    <property type="project" value="InterPro"/>
</dbReference>
<accession>A0A4V2FQT9</accession>
<comment type="cofactor">
    <cofactor evidence="1 9">
        <name>pyridoxal 5'-phosphate</name>
        <dbReference type="ChEBI" id="CHEBI:597326"/>
    </cofactor>
</comment>
<evidence type="ECO:0000256" key="6">
    <source>
        <dbReference type="ARBA" id="ARBA00022898"/>
    </source>
</evidence>
<evidence type="ECO:0000256" key="2">
    <source>
        <dbReference type="ARBA" id="ARBA00008392"/>
    </source>
</evidence>
<dbReference type="InterPro" id="IPR001917">
    <property type="entry name" value="Aminotrans_II_pyridoxalP_BS"/>
</dbReference>
<dbReference type="PANTHER" id="PTHR13693">
    <property type="entry name" value="CLASS II AMINOTRANSFERASE/8-AMINO-7-OXONONANOATE SYNTHASE"/>
    <property type="match status" value="1"/>
</dbReference>
<dbReference type="InterPro" id="IPR050087">
    <property type="entry name" value="AON_synthase_class-II"/>
</dbReference>
<dbReference type="NCBIfam" id="NF005394">
    <property type="entry name" value="PRK06939.1"/>
    <property type="match status" value="1"/>
</dbReference>
<dbReference type="GO" id="GO:0008890">
    <property type="term" value="F:glycine C-acetyltransferase activity"/>
    <property type="evidence" value="ECO:0007669"/>
    <property type="project" value="TreeGrafter"/>
</dbReference>
<dbReference type="Proteomes" id="UP000291591">
    <property type="component" value="Unassembled WGS sequence"/>
</dbReference>
<dbReference type="FunFam" id="3.40.640.10:FF:000006">
    <property type="entry name" value="5-aminolevulinate synthase, mitochondrial"/>
    <property type="match status" value="1"/>
</dbReference>
<comment type="caution">
    <text evidence="11">The sequence shown here is derived from an EMBL/GenBank/DDBJ whole genome shotgun (WGS) entry which is preliminary data.</text>
</comment>
<sequence>MQVIESPQSSHVRIAGREVLNFATNDYLGLADDPGVIEAAKRALDRRGFGMASVRFVAGTQDLHVELESALSDLLGTEGTVLFSSCFDANGGLFEALLDERDVVISDELNHASIIDGIRLCRAGRRRYRHRDTDDLGEQLALTRGARRRVVVTDGVFSMDGSYAPLAQICRLAAVHDALVVVDDSHAVGVVGATGAGTPELLGVADQVDVVTGTLGKALGGAAGGYVSGRRHVVDVVRRRARPYLFSNALPPPIVAGAATALRISVTDVERRARVQRNAADLRAMLADEGFDLLGTDHPIVPVMIGDVDEAERMASSLRERGIHVVAFGYPVVPHGSARLRIQVSAAHTPDDLRRCTAALVAARADRERS</sequence>
<dbReference type="PANTHER" id="PTHR13693:SF102">
    <property type="entry name" value="2-AMINO-3-KETOBUTYRATE COENZYME A LIGASE, MITOCHONDRIAL"/>
    <property type="match status" value="1"/>
</dbReference>
<dbReference type="InterPro" id="IPR004839">
    <property type="entry name" value="Aminotransferase_I/II_large"/>
</dbReference>
<dbReference type="EMBL" id="SHKL01000001">
    <property type="protein sequence ID" value="RZT85690.1"/>
    <property type="molecule type" value="Genomic_DNA"/>
</dbReference>
<keyword evidence="11" id="KW-0436">Ligase</keyword>
<evidence type="ECO:0000256" key="3">
    <source>
        <dbReference type="ARBA" id="ARBA00011738"/>
    </source>
</evidence>
<evidence type="ECO:0000256" key="5">
    <source>
        <dbReference type="ARBA" id="ARBA00022679"/>
    </source>
</evidence>
<evidence type="ECO:0000256" key="8">
    <source>
        <dbReference type="ARBA" id="ARBA00047715"/>
    </source>
</evidence>
<proteinExistence type="inferred from homology"/>
<evidence type="ECO:0000256" key="7">
    <source>
        <dbReference type="ARBA" id="ARBA00023315"/>
    </source>
</evidence>
<name>A0A4V2FQT9_PSEST</name>